<feature type="region of interest" description="Disordered" evidence="1">
    <location>
        <begin position="8"/>
        <end position="39"/>
    </location>
</feature>
<comment type="caution">
    <text evidence="3">The sequence shown here is derived from an EMBL/GenBank/DDBJ whole genome shotgun (WGS) entry which is preliminary data.</text>
</comment>
<name>A0A4Q5LE98_9BACT</name>
<dbReference type="AlphaFoldDB" id="A0A4Q5LE98"/>
<evidence type="ECO:0000313" key="3">
    <source>
        <dbReference type="EMBL" id="RYU78723.1"/>
    </source>
</evidence>
<reference evidence="3 4" key="1">
    <citation type="submission" date="2019-02" db="EMBL/GenBank/DDBJ databases">
        <title>Bacterial novel species isolated from soil.</title>
        <authorList>
            <person name="Jung H.-Y."/>
        </authorList>
    </citation>
    <scope>NUCLEOTIDE SEQUENCE [LARGE SCALE GENOMIC DNA]</scope>
    <source>
        <strain evidence="3 4">1-3-3-3</strain>
    </source>
</reference>
<dbReference type="Proteomes" id="UP000294155">
    <property type="component" value="Unassembled WGS sequence"/>
</dbReference>
<keyword evidence="2" id="KW-0812">Transmembrane</keyword>
<evidence type="ECO:0000313" key="4">
    <source>
        <dbReference type="Proteomes" id="UP000294155"/>
    </source>
</evidence>
<feature type="compositionally biased region" description="Low complexity" evidence="1">
    <location>
        <begin position="8"/>
        <end position="19"/>
    </location>
</feature>
<sequence length="91" mass="9625">MLVKALALPVPPAASSHRPYSSRRKRRRSSSTSPKLSSNFTMGLLGLLLVALVVSLGIIAFSMSGKEEEVSYEAVQPMAAPPTALADSTPQ</sequence>
<gene>
    <name evidence="3" type="ORF">EWM57_13075</name>
</gene>
<evidence type="ECO:0000256" key="2">
    <source>
        <dbReference type="SAM" id="Phobius"/>
    </source>
</evidence>
<feature type="transmembrane region" description="Helical" evidence="2">
    <location>
        <begin position="40"/>
        <end position="61"/>
    </location>
</feature>
<keyword evidence="2" id="KW-1133">Transmembrane helix</keyword>
<keyword evidence="4" id="KW-1185">Reference proteome</keyword>
<protein>
    <submittedName>
        <fullName evidence="3">Uncharacterized protein</fullName>
    </submittedName>
</protein>
<feature type="compositionally biased region" description="Basic residues" evidence="1">
    <location>
        <begin position="20"/>
        <end position="29"/>
    </location>
</feature>
<accession>A0A4Q5LE98</accession>
<feature type="compositionally biased region" description="Low complexity" evidence="1">
    <location>
        <begin position="30"/>
        <end position="39"/>
    </location>
</feature>
<proteinExistence type="predicted"/>
<dbReference type="RefSeq" id="WP_129921597.1">
    <property type="nucleotide sequence ID" value="NZ_SEWE01000026.1"/>
</dbReference>
<evidence type="ECO:0000256" key="1">
    <source>
        <dbReference type="SAM" id="MobiDB-lite"/>
    </source>
</evidence>
<dbReference type="EMBL" id="SEWE01000026">
    <property type="protein sequence ID" value="RYU78723.1"/>
    <property type="molecule type" value="Genomic_DNA"/>
</dbReference>
<organism evidence="3 4">
    <name type="scientific">Hymenobacter persicinus</name>
    <dbReference type="NCBI Taxonomy" id="2025506"/>
    <lineage>
        <taxon>Bacteria</taxon>
        <taxon>Pseudomonadati</taxon>
        <taxon>Bacteroidota</taxon>
        <taxon>Cytophagia</taxon>
        <taxon>Cytophagales</taxon>
        <taxon>Hymenobacteraceae</taxon>
        <taxon>Hymenobacter</taxon>
    </lineage>
</organism>
<keyword evidence="2" id="KW-0472">Membrane</keyword>